<keyword evidence="2" id="KW-0812">Transmembrane</keyword>
<feature type="transmembrane region" description="Helical" evidence="2">
    <location>
        <begin position="199"/>
        <end position="216"/>
    </location>
</feature>
<feature type="compositionally biased region" description="Basic and acidic residues" evidence="1">
    <location>
        <begin position="486"/>
        <end position="498"/>
    </location>
</feature>
<dbReference type="Proteomes" id="UP000734511">
    <property type="component" value="Unassembled WGS sequence"/>
</dbReference>
<proteinExistence type="predicted"/>
<keyword evidence="4" id="KW-1185">Reference proteome</keyword>
<keyword evidence="2" id="KW-0472">Membrane</keyword>
<evidence type="ECO:0008006" key="5">
    <source>
        <dbReference type="Google" id="ProtNLM"/>
    </source>
</evidence>
<keyword evidence="2" id="KW-1133">Transmembrane helix</keyword>
<dbReference type="EMBL" id="JAATEJ010000001">
    <property type="protein sequence ID" value="NJP41827.1"/>
    <property type="molecule type" value="Genomic_DNA"/>
</dbReference>
<feature type="region of interest" description="Disordered" evidence="1">
    <location>
        <begin position="485"/>
        <end position="513"/>
    </location>
</feature>
<reference evidence="3 4" key="1">
    <citation type="submission" date="2020-03" db="EMBL/GenBank/DDBJ databases">
        <title>WGS of actinomycetes isolated from Thailand.</title>
        <authorList>
            <person name="Thawai C."/>
        </authorList>
    </citation>
    <scope>NUCLEOTIDE SEQUENCE [LARGE SCALE GENOMIC DNA]</scope>
    <source>
        <strain evidence="3 4">PRB2-1</strain>
    </source>
</reference>
<gene>
    <name evidence="3" type="ORF">HCN08_00085</name>
</gene>
<accession>A0ABX0ZGB1</accession>
<evidence type="ECO:0000256" key="1">
    <source>
        <dbReference type="SAM" id="MobiDB-lite"/>
    </source>
</evidence>
<dbReference type="Pfam" id="PF19484">
    <property type="entry name" value="DUF6020"/>
    <property type="match status" value="1"/>
</dbReference>
<comment type="caution">
    <text evidence="3">The sequence shown here is derived from an EMBL/GenBank/DDBJ whole genome shotgun (WGS) entry which is preliminary data.</text>
</comment>
<organism evidence="3 4">
    <name type="scientific">Actinacidiphila epipremni</name>
    <dbReference type="NCBI Taxonomy" id="2053013"/>
    <lineage>
        <taxon>Bacteria</taxon>
        <taxon>Bacillati</taxon>
        <taxon>Actinomycetota</taxon>
        <taxon>Actinomycetes</taxon>
        <taxon>Kitasatosporales</taxon>
        <taxon>Streptomycetaceae</taxon>
        <taxon>Actinacidiphila</taxon>
    </lineage>
</organism>
<feature type="transmembrane region" description="Helical" evidence="2">
    <location>
        <begin position="440"/>
        <end position="458"/>
    </location>
</feature>
<feature type="transmembrane region" description="Helical" evidence="2">
    <location>
        <begin position="38"/>
        <end position="56"/>
    </location>
</feature>
<dbReference type="RefSeq" id="WP_167980714.1">
    <property type="nucleotide sequence ID" value="NZ_JAATEJ010000001.1"/>
</dbReference>
<feature type="transmembrane region" description="Helical" evidence="2">
    <location>
        <begin position="131"/>
        <end position="151"/>
    </location>
</feature>
<evidence type="ECO:0000313" key="3">
    <source>
        <dbReference type="EMBL" id="NJP41827.1"/>
    </source>
</evidence>
<feature type="transmembrane region" description="Helical" evidence="2">
    <location>
        <begin position="222"/>
        <end position="244"/>
    </location>
</feature>
<feature type="transmembrane region" description="Helical" evidence="2">
    <location>
        <begin position="88"/>
        <end position="119"/>
    </location>
</feature>
<protein>
    <recommendedName>
        <fullName evidence="5">Glycosyltransferase RgtA/B/C/D-like domain-containing protein</fullName>
    </recommendedName>
</protein>
<sequence>MTANVPLGAGERARSLRSSPPVAALLRAADRLPPHTRLPVAVALVCQLVLFGWWLAFYPGLMSFDTVTYVWQVTTGHWRSDHSVVYDVLVWLSLQLTGGLGALTFLQTVALAACLGYVCHGLRALGVRGRWAALAPLAVVVVPSTGTFAVFVWKDSAYAIAAVLAFGACVHLVLRQRAAVHWWLLAAGTTGLSLFRNNAYPAVIVAGLVLLVALPRRYWRRIAAVTLLPTVLALGLNFAVYPALGIAKPRTSSYYAFNYADIAVAYHRAPQSFRASDLAVMARVAPLSHWSGGGANCAWVDPLMAPPFDRPAAERLNGRLLGVWKDVLKSRPDLMLSAHLCRARIGWALPHTTTDIYVQPPVIPADRFGYALPGHPMAHSRWLPALRTAAPSPTLHKAGVWAYTAARAPELTWLLWTGSLWSYATYLIVARVMRRRPLRAALALAATTAGLQVAVLVATPAGLFRYMAAPVLLGFLAVPLLSAAHPADRPPGEPADRRPARRGAASRRSQAAA</sequence>
<dbReference type="InterPro" id="IPR046062">
    <property type="entry name" value="DUF6020"/>
</dbReference>
<evidence type="ECO:0000256" key="2">
    <source>
        <dbReference type="SAM" id="Phobius"/>
    </source>
</evidence>
<feature type="transmembrane region" description="Helical" evidence="2">
    <location>
        <begin position="157"/>
        <end position="174"/>
    </location>
</feature>
<evidence type="ECO:0000313" key="4">
    <source>
        <dbReference type="Proteomes" id="UP000734511"/>
    </source>
</evidence>
<name>A0ABX0ZGB1_9ACTN</name>